<dbReference type="GO" id="GO:0008176">
    <property type="term" value="F:tRNA (guanine(46)-N7)-methyltransferase activity"/>
    <property type="evidence" value="ECO:0007669"/>
    <property type="project" value="UniProtKB-EC"/>
</dbReference>
<gene>
    <name evidence="8" type="primary">LOC103696232</name>
</gene>
<dbReference type="CDD" id="cd02440">
    <property type="entry name" value="AdoMet_MTases"/>
    <property type="match status" value="1"/>
</dbReference>
<evidence type="ECO:0000256" key="1">
    <source>
        <dbReference type="ARBA" id="ARBA00000142"/>
    </source>
</evidence>
<dbReference type="Pfam" id="PF02390">
    <property type="entry name" value="Methyltransf_4"/>
    <property type="match status" value="1"/>
</dbReference>
<evidence type="ECO:0000256" key="5">
    <source>
        <dbReference type="ARBA" id="ARBA00022691"/>
    </source>
</evidence>
<dbReference type="Proteomes" id="UP000228380">
    <property type="component" value="Unplaced"/>
</dbReference>
<keyword evidence="4" id="KW-0808">Transferase</keyword>
<sequence length="315" mass="35397">MLGFRWSGGGGAWCSAAPDGLGFPSSLRRSIPTLLQRPSLTLLRSPDGGGGGAARSADVVELEYADLNLKDLYGAGHLGQVRIRQHVNPLSSAFSAPVQVPDWKAVFQGSTLPLMVDIGCGSGRFLIWLAKNFPEPRNYLGLEIRQKLVQRSQFWVNELGLRNIYFMFANASVSFERLVSSYPGPLTLVSTLVSIFILDSSSECPDPHFKKRHHKRRVLQKPLVDSISKNLCMEGQVFLQSDVLEVALDMRNQFDARLDEFEHIDTIDPNFLCDTQGWLLHNPMGIRTEREIHAELEGAKIFRRMYQKRNRRLSG</sequence>
<organism evidence="7 8">
    <name type="scientific">Phoenix dactylifera</name>
    <name type="common">Date palm</name>
    <dbReference type="NCBI Taxonomy" id="42345"/>
    <lineage>
        <taxon>Eukaryota</taxon>
        <taxon>Viridiplantae</taxon>
        <taxon>Streptophyta</taxon>
        <taxon>Embryophyta</taxon>
        <taxon>Tracheophyta</taxon>
        <taxon>Spermatophyta</taxon>
        <taxon>Magnoliopsida</taxon>
        <taxon>Liliopsida</taxon>
        <taxon>Arecaceae</taxon>
        <taxon>Coryphoideae</taxon>
        <taxon>Phoeniceae</taxon>
        <taxon>Phoenix</taxon>
    </lineage>
</organism>
<dbReference type="OrthoDB" id="47276at2759"/>
<protein>
    <recommendedName>
        <fullName evidence="2">tRNA (guanine(46)-N(7))-methyltransferase</fullName>
        <ecNumber evidence="2">2.1.1.33</ecNumber>
    </recommendedName>
</protein>
<accession>A0A8B8ZS84</accession>
<keyword evidence="3" id="KW-0489">Methyltransferase</keyword>
<dbReference type="FunFam" id="3.40.50.150:FF:000230">
    <property type="entry name" value="tRNA (Guanine-N(7)-)-methyltransferase"/>
    <property type="match status" value="1"/>
</dbReference>
<proteinExistence type="predicted"/>
<dbReference type="AlphaFoldDB" id="A0A8B8ZS84"/>
<evidence type="ECO:0000313" key="7">
    <source>
        <dbReference type="Proteomes" id="UP000228380"/>
    </source>
</evidence>
<keyword evidence="5" id="KW-0949">S-adenosyl-L-methionine</keyword>
<evidence type="ECO:0000256" key="6">
    <source>
        <dbReference type="ARBA" id="ARBA00022694"/>
    </source>
</evidence>
<keyword evidence="6" id="KW-0819">tRNA processing</keyword>
<dbReference type="InterPro" id="IPR003358">
    <property type="entry name" value="tRNA_(Gua-N-7)_MeTrfase_Trmb"/>
</dbReference>
<dbReference type="GeneID" id="103696232"/>
<evidence type="ECO:0000256" key="2">
    <source>
        <dbReference type="ARBA" id="ARBA00011977"/>
    </source>
</evidence>
<dbReference type="PROSITE" id="PS51625">
    <property type="entry name" value="SAM_MT_TRMB"/>
    <property type="match status" value="1"/>
</dbReference>
<name>A0A8B8ZS84_PHODC</name>
<dbReference type="SUPFAM" id="SSF53335">
    <property type="entry name" value="S-adenosyl-L-methionine-dependent methyltransferases"/>
    <property type="match status" value="1"/>
</dbReference>
<dbReference type="PANTHER" id="PTHR23417">
    <property type="entry name" value="3-DEOXY-D-MANNO-OCTULOSONIC-ACID TRANSFERASE/TRNA GUANINE-N 7 - -METHYLTRANSFERASE"/>
    <property type="match status" value="1"/>
</dbReference>
<dbReference type="GO" id="GO:0043527">
    <property type="term" value="C:tRNA methyltransferase complex"/>
    <property type="evidence" value="ECO:0007669"/>
    <property type="project" value="TreeGrafter"/>
</dbReference>
<dbReference type="InterPro" id="IPR029063">
    <property type="entry name" value="SAM-dependent_MTases_sf"/>
</dbReference>
<dbReference type="Gene3D" id="3.40.50.150">
    <property type="entry name" value="Vaccinia Virus protein VP39"/>
    <property type="match status" value="1"/>
</dbReference>
<evidence type="ECO:0000256" key="3">
    <source>
        <dbReference type="ARBA" id="ARBA00022603"/>
    </source>
</evidence>
<dbReference type="EC" id="2.1.1.33" evidence="2"/>
<evidence type="ECO:0000256" key="4">
    <source>
        <dbReference type="ARBA" id="ARBA00022679"/>
    </source>
</evidence>
<dbReference type="KEGG" id="pda:103696232"/>
<reference evidence="8" key="1">
    <citation type="submission" date="2025-08" db="UniProtKB">
        <authorList>
            <consortium name="RefSeq"/>
        </authorList>
    </citation>
    <scope>IDENTIFICATION</scope>
    <source>
        <tissue evidence="8">Young leaves</tissue>
    </source>
</reference>
<dbReference type="PANTHER" id="PTHR23417:SF21">
    <property type="entry name" value="TRNA (GUANINE-N(7)-)-METHYLTRANSFERASE"/>
    <property type="match status" value="1"/>
</dbReference>
<dbReference type="RefSeq" id="XP_038977140.1">
    <property type="nucleotide sequence ID" value="XM_039121212.1"/>
</dbReference>
<comment type="catalytic activity">
    <reaction evidence="1">
        <text>guanosine(46) in tRNA + S-adenosyl-L-methionine = N(7)-methylguanosine(46) in tRNA + S-adenosyl-L-homocysteine</text>
        <dbReference type="Rhea" id="RHEA:42708"/>
        <dbReference type="Rhea" id="RHEA-COMP:10188"/>
        <dbReference type="Rhea" id="RHEA-COMP:10189"/>
        <dbReference type="ChEBI" id="CHEBI:57856"/>
        <dbReference type="ChEBI" id="CHEBI:59789"/>
        <dbReference type="ChEBI" id="CHEBI:74269"/>
        <dbReference type="ChEBI" id="CHEBI:74480"/>
        <dbReference type="EC" id="2.1.1.33"/>
    </reaction>
</comment>
<evidence type="ECO:0000313" key="8">
    <source>
        <dbReference type="RefSeq" id="XP_038977140.1"/>
    </source>
</evidence>
<keyword evidence="7" id="KW-1185">Reference proteome</keyword>